<name>A0A6P1XZ16_9SPIR</name>
<dbReference type="Proteomes" id="UP000464374">
    <property type="component" value="Chromosome"/>
</dbReference>
<dbReference type="EMBL" id="CP048020">
    <property type="protein sequence ID" value="QHX42671.1"/>
    <property type="molecule type" value="Genomic_DNA"/>
</dbReference>
<sequence length="397" mass="44315">MLSKKHIVYGAAVLLLAVFFTGCKSTSAAAKLEAGNELSAWKGEWQSFSAISGATQLNDAYRMQAEKMPYYTEDGLKAAVSDMFATPIVKAKFDGSNTVLFTVMDKDGNEKQIPCEYRYTGMKPMQGFEGHSWYAFEAIKPVQGLAEAQYFIIVPPHRDSEDSLLHWHARFGSRDIKSLVESDPLWWPTYADMAVSHENLLKEMTDTIKEVAEMLPKAPLMPYTGKWVNTALIYDDPRPAVQEAYAKLIKEFSGKKDGSDFTKEEIIMMAKKNYGTASDFTHLEFVTGNDKNEMVVWKGMTEVSRVAYSRDGANKLRATANAFVASDRQKAGKFAFLSMTTPHGSPAHMHVWYGMKPSGIEKTDGKKPTCIPADSSEELVAKRVLDTCRKLLKEATK</sequence>
<evidence type="ECO:0000256" key="3">
    <source>
        <dbReference type="SAM" id="SignalP"/>
    </source>
</evidence>
<gene>
    <name evidence="5" type="ORF">GWP43_03525</name>
</gene>
<protein>
    <submittedName>
        <fullName evidence="5">Metal-binding protein ZinT</fullName>
    </submittedName>
</protein>
<reference evidence="5 6" key="1">
    <citation type="submission" date="2020-01" db="EMBL/GenBank/DDBJ databases">
        <title>Complete genome sequence of a human oral phylogroup 1 Treponema sp. strain ATCC 700766, originally isolated from periodontitis dental plaque.</title>
        <authorList>
            <person name="Chan Y."/>
            <person name="Huo Y.-B."/>
            <person name="Yu X.-L."/>
            <person name="Zeng H."/>
            <person name="Leung W.-K."/>
            <person name="Watt R.M."/>
        </authorList>
    </citation>
    <scope>NUCLEOTIDE SEQUENCE [LARGE SCALE GENOMIC DNA]</scope>
    <source>
        <strain evidence="5 6">OMZ 804</strain>
    </source>
</reference>
<keyword evidence="2" id="KW-0862">Zinc</keyword>
<dbReference type="PROSITE" id="PS51257">
    <property type="entry name" value="PROKAR_LIPOPROTEIN"/>
    <property type="match status" value="1"/>
</dbReference>
<organism evidence="5 6">
    <name type="scientific">Treponema vincentii</name>
    <dbReference type="NCBI Taxonomy" id="69710"/>
    <lineage>
        <taxon>Bacteria</taxon>
        <taxon>Pseudomonadati</taxon>
        <taxon>Spirochaetota</taxon>
        <taxon>Spirochaetia</taxon>
        <taxon>Spirochaetales</taxon>
        <taxon>Treponemataceae</taxon>
        <taxon>Treponema</taxon>
    </lineage>
</organism>
<keyword evidence="1 3" id="KW-0732">Signal</keyword>
<evidence type="ECO:0000313" key="5">
    <source>
        <dbReference type="EMBL" id="QHX42671.1"/>
    </source>
</evidence>
<evidence type="ECO:0000256" key="1">
    <source>
        <dbReference type="ARBA" id="ARBA00022729"/>
    </source>
</evidence>
<accession>A0A6P1XZ16</accession>
<dbReference type="InterPro" id="IPR012674">
    <property type="entry name" value="Calycin"/>
</dbReference>
<evidence type="ECO:0000259" key="4">
    <source>
        <dbReference type="Pfam" id="PF09223"/>
    </source>
</evidence>
<dbReference type="GO" id="GO:0008270">
    <property type="term" value="F:zinc ion binding"/>
    <property type="evidence" value="ECO:0007669"/>
    <property type="project" value="InterPro"/>
</dbReference>
<proteinExistence type="predicted"/>
<feature type="domain" description="ZinT" evidence="4">
    <location>
        <begin position="37"/>
        <end position="205"/>
    </location>
</feature>
<dbReference type="InterPro" id="IPR015304">
    <property type="entry name" value="ZinT_dom"/>
</dbReference>
<feature type="signal peptide" evidence="3">
    <location>
        <begin position="1"/>
        <end position="30"/>
    </location>
</feature>
<dbReference type="Pfam" id="PF09223">
    <property type="entry name" value="ZinT"/>
    <property type="match status" value="1"/>
</dbReference>
<dbReference type="RefSeq" id="WP_162662746.1">
    <property type="nucleotide sequence ID" value="NZ_CP048020.1"/>
</dbReference>
<evidence type="ECO:0000256" key="2">
    <source>
        <dbReference type="ARBA" id="ARBA00022833"/>
    </source>
</evidence>
<dbReference type="AlphaFoldDB" id="A0A6P1XZ16"/>
<dbReference type="SUPFAM" id="SSF50814">
    <property type="entry name" value="Lipocalins"/>
    <property type="match status" value="1"/>
</dbReference>
<evidence type="ECO:0000313" key="6">
    <source>
        <dbReference type="Proteomes" id="UP000464374"/>
    </source>
</evidence>
<dbReference type="KEGG" id="trz:GWP43_03525"/>
<feature type="chain" id="PRO_5026664556" evidence="3">
    <location>
        <begin position="31"/>
        <end position="397"/>
    </location>
</feature>
<dbReference type="Gene3D" id="2.40.128.20">
    <property type="match status" value="2"/>
</dbReference>